<dbReference type="eggNOG" id="KOG2521">
    <property type="taxonomic scope" value="Eukaryota"/>
</dbReference>
<keyword evidence="10" id="KW-1185">Reference proteome</keyword>
<reference evidence="9" key="2">
    <citation type="submission" date="2025-08" db="UniProtKB">
        <authorList>
            <consortium name="Ensembl"/>
        </authorList>
    </citation>
    <scope>IDENTIFICATION</scope>
</reference>
<evidence type="ECO:0008006" key="11">
    <source>
        <dbReference type="Google" id="ProtNLM"/>
    </source>
</evidence>
<dbReference type="FunCoup" id="F7DIB1">
    <property type="interactions" value="602"/>
</dbReference>
<organism evidence="9 10">
    <name type="scientific">Monodelphis domestica</name>
    <name type="common">Gray short-tailed opossum</name>
    <dbReference type="NCBI Taxonomy" id="13616"/>
    <lineage>
        <taxon>Eukaryota</taxon>
        <taxon>Metazoa</taxon>
        <taxon>Chordata</taxon>
        <taxon>Craniata</taxon>
        <taxon>Vertebrata</taxon>
        <taxon>Euteleostomi</taxon>
        <taxon>Mammalia</taxon>
        <taxon>Metatheria</taxon>
        <taxon>Didelphimorphia</taxon>
        <taxon>Didelphidae</taxon>
        <taxon>Monodelphis</taxon>
    </lineage>
</organism>
<evidence type="ECO:0000313" key="9">
    <source>
        <dbReference type="Ensembl" id="ENSMODP00000003215.2"/>
    </source>
</evidence>
<dbReference type="GO" id="GO:0005640">
    <property type="term" value="C:nuclear outer membrane"/>
    <property type="evidence" value="ECO:0007669"/>
    <property type="project" value="UniProtKB-SubCell"/>
</dbReference>
<sequence>RTGSGTGQGVRLGLEGGGGGAVGGRCWCDVGAREEGWGAGTDLFISSGAVQGAAALAFPPPPWPILGLGFWASWEAWQALPRFRPICRPDEGSCALWRGSGGGKRGPEGRGQGPTPQEGPSWRGRLAQCDLDCVSETSTDIERREKGTEQPVVILLGWGGCTDKNLSKYSSIYYNRGCIVIRYIAPWQLAFFSEPFGIPALRSPAKKLLELLFDYEIEKKPLLFHVFSNAGVMLYRYVIELIHTHRQFSHLRVVGTIFDSAPGNRNLVGAVRALSAILENKRPALRIFLLLTFAVAVVIMRLLLSPITALFHVNYYDALMKQASRWPELYLYSKADRIIRASDIEHMVVARLEQQVLVRAVDFTASAHVSHMRDYPTYYTSLCLSFLYNCVHS</sequence>
<dbReference type="AlphaFoldDB" id="F7DIB1"/>
<dbReference type="PANTHER" id="PTHR12265:SF30">
    <property type="entry name" value="TRANSMEMBRANE PROTEIN 53"/>
    <property type="match status" value="1"/>
</dbReference>
<keyword evidence="5" id="KW-0539">Nucleus</keyword>
<evidence type="ECO:0000256" key="6">
    <source>
        <dbReference type="ARBA" id="ARBA00034303"/>
    </source>
</evidence>
<feature type="compositionally biased region" description="Gly residues" evidence="7">
    <location>
        <begin position="99"/>
        <end position="112"/>
    </location>
</feature>
<accession>F7DIB1</accession>
<keyword evidence="3 8" id="KW-1133">Transmembrane helix</keyword>
<dbReference type="InterPro" id="IPR008547">
    <property type="entry name" value="DUF829_TMEM53"/>
</dbReference>
<dbReference type="Pfam" id="PF05705">
    <property type="entry name" value="DUF829"/>
    <property type="match status" value="1"/>
</dbReference>
<evidence type="ECO:0000313" key="10">
    <source>
        <dbReference type="Proteomes" id="UP000002280"/>
    </source>
</evidence>
<proteinExistence type="inferred from homology"/>
<evidence type="ECO:0000256" key="4">
    <source>
        <dbReference type="ARBA" id="ARBA00023136"/>
    </source>
</evidence>
<dbReference type="GeneTree" id="ENSGT00390000000715"/>
<keyword evidence="4 8" id="KW-0472">Membrane</keyword>
<evidence type="ECO:0000256" key="2">
    <source>
        <dbReference type="ARBA" id="ARBA00022692"/>
    </source>
</evidence>
<feature type="transmembrane region" description="Helical" evidence="8">
    <location>
        <begin position="284"/>
        <end position="304"/>
    </location>
</feature>
<comment type="similarity">
    <text evidence="1">Belongs to the TMEM53 family.</text>
</comment>
<dbReference type="HOGENOM" id="CLU_036503_1_0_1"/>
<feature type="region of interest" description="Disordered" evidence="7">
    <location>
        <begin position="98"/>
        <end position="121"/>
    </location>
</feature>
<protein>
    <recommendedName>
        <fullName evidence="11">Transmembrane protein 53</fullName>
    </recommendedName>
</protein>
<evidence type="ECO:0000256" key="7">
    <source>
        <dbReference type="SAM" id="MobiDB-lite"/>
    </source>
</evidence>
<dbReference type="Ensembl" id="ENSMODT00000003283.2">
    <property type="protein sequence ID" value="ENSMODP00000003215.2"/>
    <property type="gene ID" value="ENSMODG00000002648.2"/>
</dbReference>
<comment type="subcellular location">
    <subcellularLocation>
        <location evidence="6">Nucleus outer membrane</location>
        <topology evidence="6">Single-pass membrane protein</topology>
    </subcellularLocation>
</comment>
<dbReference type="Proteomes" id="UP000002280">
    <property type="component" value="Chromosome 2"/>
</dbReference>
<evidence type="ECO:0000256" key="1">
    <source>
        <dbReference type="ARBA" id="ARBA00007387"/>
    </source>
</evidence>
<keyword evidence="2 8" id="KW-0812">Transmembrane</keyword>
<evidence type="ECO:0000256" key="8">
    <source>
        <dbReference type="SAM" id="Phobius"/>
    </source>
</evidence>
<reference evidence="9 10" key="1">
    <citation type="journal article" date="2007" name="Nature">
        <title>Genome of the marsupial Monodelphis domestica reveals innovation in non-coding sequences.</title>
        <authorList>
            <person name="Mikkelsen T.S."/>
            <person name="Wakefield M.J."/>
            <person name="Aken B."/>
            <person name="Amemiya C.T."/>
            <person name="Chang J.L."/>
            <person name="Duke S."/>
            <person name="Garber M."/>
            <person name="Gentles A.J."/>
            <person name="Goodstadt L."/>
            <person name="Heger A."/>
            <person name="Jurka J."/>
            <person name="Kamal M."/>
            <person name="Mauceli E."/>
            <person name="Searle S.M."/>
            <person name="Sharpe T."/>
            <person name="Baker M.L."/>
            <person name="Batzer M.A."/>
            <person name="Benos P.V."/>
            <person name="Belov K."/>
            <person name="Clamp M."/>
            <person name="Cook A."/>
            <person name="Cuff J."/>
            <person name="Das R."/>
            <person name="Davidow L."/>
            <person name="Deakin J.E."/>
            <person name="Fazzari M.J."/>
            <person name="Glass J.L."/>
            <person name="Grabherr M."/>
            <person name="Greally J.M."/>
            <person name="Gu W."/>
            <person name="Hore T.A."/>
            <person name="Huttley G.A."/>
            <person name="Kleber M."/>
            <person name="Jirtle R.L."/>
            <person name="Koina E."/>
            <person name="Lee J.T."/>
            <person name="Mahony S."/>
            <person name="Marra M.A."/>
            <person name="Miller R.D."/>
            <person name="Nicholls R.D."/>
            <person name="Oda M."/>
            <person name="Papenfuss A.T."/>
            <person name="Parra Z.E."/>
            <person name="Pollock D.D."/>
            <person name="Ray D.A."/>
            <person name="Schein J.E."/>
            <person name="Speed T.P."/>
            <person name="Thompson K."/>
            <person name="VandeBerg J.L."/>
            <person name="Wade C.M."/>
            <person name="Walker J.A."/>
            <person name="Waters P.D."/>
            <person name="Webber C."/>
            <person name="Weidman J.R."/>
            <person name="Xie X."/>
            <person name="Zody M.C."/>
            <person name="Baldwin J."/>
            <person name="Abdouelleil A."/>
            <person name="Abdulkadir J."/>
            <person name="Abebe A."/>
            <person name="Abera B."/>
            <person name="Abreu J."/>
            <person name="Acer S.C."/>
            <person name="Aftuck L."/>
            <person name="Alexander A."/>
            <person name="An P."/>
            <person name="Anderson E."/>
            <person name="Anderson S."/>
            <person name="Arachi H."/>
            <person name="Azer M."/>
            <person name="Bachantsang P."/>
            <person name="Barry A."/>
            <person name="Bayul T."/>
            <person name="Berlin A."/>
            <person name="Bessette D."/>
            <person name="Bloom T."/>
            <person name="Bloom T."/>
            <person name="Boguslavskiy L."/>
            <person name="Bonnet C."/>
            <person name="Boukhgalter B."/>
            <person name="Bourzgui I."/>
            <person name="Brown A."/>
            <person name="Cahill P."/>
            <person name="Channer S."/>
            <person name="Cheshatsang Y."/>
            <person name="Chuda L."/>
            <person name="Citroen M."/>
            <person name="Collymore A."/>
            <person name="Cooke P."/>
            <person name="Costello M."/>
            <person name="D'Aco K."/>
            <person name="Daza R."/>
            <person name="De Haan G."/>
            <person name="DeGray S."/>
            <person name="DeMaso C."/>
            <person name="Dhargay N."/>
            <person name="Dooley K."/>
            <person name="Dooley E."/>
            <person name="Doricent M."/>
            <person name="Dorje P."/>
            <person name="Dorjee K."/>
            <person name="Dupes A."/>
            <person name="Elong R."/>
            <person name="Falk J."/>
            <person name="Farina A."/>
            <person name="Faro S."/>
            <person name="Ferguson D."/>
            <person name="Fisher S."/>
            <person name="Foley C.D."/>
            <person name="Franke A."/>
            <person name="Friedrich D."/>
            <person name="Gadbois L."/>
            <person name="Gearin G."/>
            <person name="Gearin C.R."/>
            <person name="Giannoukos G."/>
            <person name="Goode T."/>
            <person name="Graham J."/>
            <person name="Grandbois E."/>
            <person name="Grewal S."/>
            <person name="Gyaltsen K."/>
            <person name="Hafez N."/>
            <person name="Hagos B."/>
            <person name="Hall J."/>
            <person name="Henson C."/>
            <person name="Hollinger A."/>
            <person name="Honan T."/>
            <person name="Huard M.D."/>
            <person name="Hughes L."/>
            <person name="Hurhula B."/>
            <person name="Husby M.E."/>
            <person name="Kamat A."/>
            <person name="Kanga B."/>
            <person name="Kashin S."/>
            <person name="Khazanovich D."/>
            <person name="Kisner P."/>
            <person name="Lance K."/>
            <person name="Lara M."/>
            <person name="Lee W."/>
            <person name="Lennon N."/>
            <person name="Letendre F."/>
            <person name="LeVine R."/>
            <person name="Lipovsky A."/>
            <person name="Liu X."/>
            <person name="Liu J."/>
            <person name="Liu S."/>
            <person name="Lokyitsang T."/>
            <person name="Lokyitsang Y."/>
            <person name="Lubonja R."/>
            <person name="Lui A."/>
            <person name="MacDonald P."/>
            <person name="Magnisalis V."/>
            <person name="Maru K."/>
            <person name="Matthews C."/>
            <person name="McCusker W."/>
            <person name="McDonough S."/>
            <person name="Mehta T."/>
            <person name="Meldrim J."/>
            <person name="Meneus L."/>
            <person name="Mihai O."/>
            <person name="Mihalev A."/>
            <person name="Mihova T."/>
            <person name="Mittelman R."/>
            <person name="Mlenga V."/>
            <person name="Montmayeur A."/>
            <person name="Mulrain L."/>
            <person name="Navidi A."/>
            <person name="Naylor J."/>
            <person name="Negash T."/>
            <person name="Nguyen T."/>
            <person name="Nguyen N."/>
            <person name="Nicol R."/>
            <person name="Norbu C."/>
            <person name="Norbu N."/>
            <person name="Novod N."/>
            <person name="O'Neill B."/>
            <person name="Osman S."/>
            <person name="Markiewicz E."/>
            <person name="Oyono O.L."/>
            <person name="Patti C."/>
            <person name="Phunkhang P."/>
            <person name="Pierre F."/>
            <person name="Priest M."/>
            <person name="Raghuraman S."/>
            <person name="Rege F."/>
            <person name="Reyes R."/>
            <person name="Rise C."/>
            <person name="Rogov P."/>
            <person name="Ross K."/>
            <person name="Ryan E."/>
            <person name="Settipalli S."/>
            <person name="Shea T."/>
            <person name="Sherpa N."/>
            <person name="Shi L."/>
            <person name="Shih D."/>
            <person name="Sparrow T."/>
            <person name="Spaulding J."/>
            <person name="Stalker J."/>
            <person name="Stange-Thomann N."/>
            <person name="Stavropoulos S."/>
            <person name="Stone C."/>
            <person name="Strader C."/>
            <person name="Tesfaye S."/>
            <person name="Thomson T."/>
            <person name="Thoulutsang Y."/>
            <person name="Thoulutsang D."/>
            <person name="Topham K."/>
            <person name="Topping I."/>
            <person name="Tsamla T."/>
            <person name="Vassiliev H."/>
            <person name="Vo A."/>
            <person name="Wangchuk T."/>
            <person name="Wangdi T."/>
            <person name="Weiand M."/>
            <person name="Wilkinson J."/>
            <person name="Wilson A."/>
            <person name="Yadav S."/>
            <person name="Young G."/>
            <person name="Yu Q."/>
            <person name="Zembek L."/>
            <person name="Zhong D."/>
            <person name="Zimmer A."/>
            <person name="Zwirko Z."/>
            <person name="Jaffe D.B."/>
            <person name="Alvarez P."/>
            <person name="Brockman W."/>
            <person name="Butler J."/>
            <person name="Chin C."/>
            <person name="Gnerre S."/>
            <person name="MacCallum I."/>
            <person name="Graves J.A."/>
            <person name="Ponting C.P."/>
            <person name="Breen M."/>
            <person name="Samollow P.B."/>
            <person name="Lander E.S."/>
            <person name="Lindblad-Toh K."/>
        </authorList>
    </citation>
    <scope>NUCLEOTIDE SEQUENCE [LARGE SCALE GENOMIC DNA]</scope>
</reference>
<reference evidence="9" key="3">
    <citation type="submission" date="2025-09" db="UniProtKB">
        <authorList>
            <consortium name="Ensembl"/>
        </authorList>
    </citation>
    <scope>IDENTIFICATION</scope>
</reference>
<evidence type="ECO:0000256" key="3">
    <source>
        <dbReference type="ARBA" id="ARBA00022989"/>
    </source>
</evidence>
<dbReference type="STRING" id="13616.ENSMODP00000003215"/>
<dbReference type="OMA" id="PLYLMFM"/>
<dbReference type="Bgee" id="ENSMODG00000002648">
    <property type="expression patterns" value="Expressed in testis and 17 other cell types or tissues"/>
</dbReference>
<name>F7DIB1_MONDO</name>
<dbReference type="InParanoid" id="F7DIB1"/>
<evidence type="ECO:0000256" key="5">
    <source>
        <dbReference type="ARBA" id="ARBA00023242"/>
    </source>
</evidence>
<dbReference type="PANTHER" id="PTHR12265">
    <property type="entry name" value="TRANSMEMBRANE PROTEIN 53"/>
    <property type="match status" value="1"/>
</dbReference>
<dbReference type="SUPFAM" id="SSF53474">
    <property type="entry name" value="alpha/beta-Hydrolases"/>
    <property type="match status" value="1"/>
</dbReference>
<dbReference type="InterPro" id="IPR029058">
    <property type="entry name" value="AB_hydrolase_fold"/>
</dbReference>